<accession>A0A6M3KZW2</accession>
<sequence length="63" mass="7411">MPDPADLIEQCEINLWQIVYKMHRAGVRYEVVHGIFQEMIKALEIQGYCEDWLLKYMPPDKGG</sequence>
<protein>
    <submittedName>
        <fullName evidence="1">Uncharacterized protein</fullName>
    </submittedName>
</protein>
<dbReference type="AlphaFoldDB" id="A0A6M3KZW2"/>
<dbReference type="EMBL" id="MT142735">
    <property type="protein sequence ID" value="QJA87823.1"/>
    <property type="molecule type" value="Genomic_DNA"/>
</dbReference>
<evidence type="ECO:0000313" key="1">
    <source>
        <dbReference type="EMBL" id="QJA87823.1"/>
    </source>
</evidence>
<reference evidence="1" key="1">
    <citation type="submission" date="2020-03" db="EMBL/GenBank/DDBJ databases">
        <title>The deep terrestrial virosphere.</title>
        <authorList>
            <person name="Holmfeldt K."/>
            <person name="Nilsson E."/>
            <person name="Simone D."/>
            <person name="Lopez-Fernandez M."/>
            <person name="Wu X."/>
            <person name="de Brujin I."/>
            <person name="Lundin D."/>
            <person name="Andersson A."/>
            <person name="Bertilsson S."/>
            <person name="Dopson M."/>
        </authorList>
    </citation>
    <scope>NUCLEOTIDE SEQUENCE</scope>
    <source>
        <strain evidence="1">MM415B02883</strain>
    </source>
</reference>
<gene>
    <name evidence="1" type="ORF">MM415B02883_0002</name>
</gene>
<name>A0A6M3KZW2_9ZZZZ</name>
<organism evidence="1">
    <name type="scientific">viral metagenome</name>
    <dbReference type="NCBI Taxonomy" id="1070528"/>
    <lineage>
        <taxon>unclassified sequences</taxon>
        <taxon>metagenomes</taxon>
        <taxon>organismal metagenomes</taxon>
    </lineage>
</organism>
<proteinExistence type="predicted"/>